<reference evidence="2" key="2">
    <citation type="submission" date="2020-12" db="EMBL/GenBank/DDBJ databases">
        <title>New Spironucleus salmonicida genome in near-complete chromosomes.</title>
        <authorList>
            <person name="Xu F."/>
            <person name="Kurt Z."/>
            <person name="Jimenez-Gonzalez A."/>
            <person name="Astvaldsson A."/>
            <person name="Andersson J.O."/>
            <person name="Svard S.G."/>
        </authorList>
    </citation>
    <scope>NUCLEOTIDE SEQUENCE</scope>
    <source>
        <strain evidence="2">ATCC 50377</strain>
    </source>
</reference>
<evidence type="ECO:0000313" key="1">
    <source>
        <dbReference type="EMBL" id="EST44935.1"/>
    </source>
</evidence>
<protein>
    <submittedName>
        <fullName evidence="1">Uncharacterized protein</fullName>
    </submittedName>
</protein>
<keyword evidence="3" id="KW-1185">Reference proteome</keyword>
<name>V6LJZ4_9EUKA</name>
<sequence>MVLSIKCQNCQVEIIDILRTPQNCLYCSSDEVIITSTTEPASRISLLVTLAYEKFSKQYSCLMQMAGENGFNASEVVEKINNENIWEKVTAAENLEEFLTFIGKPSMQERLRRPEVCPQ</sequence>
<dbReference type="AlphaFoldDB" id="V6LJZ4"/>
<dbReference type="VEuPathDB" id="GiardiaDB:SS50377_25391"/>
<evidence type="ECO:0000313" key="2">
    <source>
        <dbReference type="EMBL" id="KAH0573271.1"/>
    </source>
</evidence>
<gene>
    <name evidence="1" type="ORF">SS50377_14953</name>
    <name evidence="2" type="ORF">SS50377_25391</name>
</gene>
<dbReference type="Proteomes" id="UP000018208">
    <property type="component" value="Unassembled WGS sequence"/>
</dbReference>
<accession>V6LJZ4</accession>
<dbReference type="EMBL" id="AUWU02000005">
    <property type="protein sequence ID" value="KAH0573271.1"/>
    <property type="molecule type" value="Genomic_DNA"/>
</dbReference>
<organism evidence="1">
    <name type="scientific">Spironucleus salmonicida</name>
    <dbReference type="NCBI Taxonomy" id="348837"/>
    <lineage>
        <taxon>Eukaryota</taxon>
        <taxon>Metamonada</taxon>
        <taxon>Diplomonadida</taxon>
        <taxon>Hexamitidae</taxon>
        <taxon>Hexamitinae</taxon>
        <taxon>Spironucleus</taxon>
    </lineage>
</organism>
<dbReference type="EMBL" id="KI546101">
    <property type="protein sequence ID" value="EST44935.1"/>
    <property type="molecule type" value="Genomic_DNA"/>
</dbReference>
<reference evidence="1 2" key="1">
    <citation type="journal article" date="2014" name="PLoS Genet.">
        <title>The Genome of Spironucleus salmonicida Highlights a Fish Pathogen Adapted to Fluctuating Environments.</title>
        <authorList>
            <person name="Xu F."/>
            <person name="Jerlstrom-Hultqvist J."/>
            <person name="Einarsson E."/>
            <person name="Astvaldsson A."/>
            <person name="Svard S.G."/>
            <person name="Andersson J.O."/>
        </authorList>
    </citation>
    <scope>NUCLEOTIDE SEQUENCE</scope>
    <source>
        <strain evidence="2">ATCC 50377</strain>
    </source>
</reference>
<evidence type="ECO:0000313" key="3">
    <source>
        <dbReference type="Proteomes" id="UP000018208"/>
    </source>
</evidence>
<proteinExistence type="predicted"/>